<gene>
    <name evidence="1" type="ORF">NDU88_002615</name>
</gene>
<dbReference type="AlphaFoldDB" id="A0AAV7KUP3"/>
<reference evidence="1" key="1">
    <citation type="journal article" date="2022" name="bioRxiv">
        <title>Sequencing and chromosome-scale assembly of the giantPleurodeles waltlgenome.</title>
        <authorList>
            <person name="Brown T."/>
            <person name="Elewa A."/>
            <person name="Iarovenko S."/>
            <person name="Subramanian E."/>
            <person name="Araus A.J."/>
            <person name="Petzold A."/>
            <person name="Susuki M."/>
            <person name="Suzuki K.-i.T."/>
            <person name="Hayashi T."/>
            <person name="Toyoda A."/>
            <person name="Oliveira C."/>
            <person name="Osipova E."/>
            <person name="Leigh N.D."/>
            <person name="Simon A."/>
            <person name="Yun M.H."/>
        </authorList>
    </citation>
    <scope>NUCLEOTIDE SEQUENCE</scope>
    <source>
        <strain evidence="1">20211129_DDA</strain>
        <tissue evidence="1">Liver</tissue>
    </source>
</reference>
<dbReference type="EMBL" id="JANPWB010000016">
    <property type="protein sequence ID" value="KAJ1082447.1"/>
    <property type="molecule type" value="Genomic_DNA"/>
</dbReference>
<keyword evidence="2" id="KW-1185">Reference proteome</keyword>
<evidence type="ECO:0000313" key="1">
    <source>
        <dbReference type="EMBL" id="KAJ1082447.1"/>
    </source>
</evidence>
<proteinExistence type="predicted"/>
<sequence>MPNGKSSGKHSRQLLFFEAIAQRKTMAVQMAPPCPAPSPFDPPTLEATDRILQEIAAVGRHLEAMDLQITDLTVASFSIRADITGFWETANDLNQRLTAV</sequence>
<protein>
    <submittedName>
        <fullName evidence="1">Uncharacterized protein</fullName>
    </submittedName>
</protein>
<accession>A0AAV7KUP3</accession>
<organism evidence="1 2">
    <name type="scientific">Pleurodeles waltl</name>
    <name type="common">Iberian ribbed newt</name>
    <dbReference type="NCBI Taxonomy" id="8319"/>
    <lineage>
        <taxon>Eukaryota</taxon>
        <taxon>Metazoa</taxon>
        <taxon>Chordata</taxon>
        <taxon>Craniata</taxon>
        <taxon>Vertebrata</taxon>
        <taxon>Euteleostomi</taxon>
        <taxon>Amphibia</taxon>
        <taxon>Batrachia</taxon>
        <taxon>Caudata</taxon>
        <taxon>Salamandroidea</taxon>
        <taxon>Salamandridae</taxon>
        <taxon>Pleurodelinae</taxon>
        <taxon>Pleurodeles</taxon>
    </lineage>
</organism>
<evidence type="ECO:0000313" key="2">
    <source>
        <dbReference type="Proteomes" id="UP001066276"/>
    </source>
</evidence>
<dbReference type="Proteomes" id="UP001066276">
    <property type="component" value="Chromosome 12"/>
</dbReference>
<comment type="caution">
    <text evidence="1">The sequence shown here is derived from an EMBL/GenBank/DDBJ whole genome shotgun (WGS) entry which is preliminary data.</text>
</comment>
<name>A0AAV7KUP3_PLEWA</name>